<name>A0ACC1IJ21_9FUNG</name>
<dbReference type="Proteomes" id="UP001150581">
    <property type="component" value="Unassembled WGS sequence"/>
</dbReference>
<dbReference type="EMBL" id="JANBPG010000737">
    <property type="protein sequence ID" value="KAJ1894103.1"/>
    <property type="molecule type" value="Genomic_DNA"/>
</dbReference>
<sequence>MADLLQHLSSGTDGLGSSAGNASSPLPPMPQLFQLDTIDIVDGWQQELVECYHALTAMTAGKSQMEVHDALQHKASESMRGHGELVNGLVYGILTEPADGAMLFRQLSIVSRDGFAHAVSRLQLLVSAHKFSRLRTDVKQQLFWMIGELARAKAGGTDQIVMQLTRQLRGGDVSQPNVNLCRQVLKLLETHYEWLMGSPTLIATAAYAFGRLVLDHGRMAELRAQESAFVVRLLRERFVDCAMVGRDLVRMLQDVAKIPAFRDLWQELLSEPHRVSAHFSGVDQLLRVPTPRMFLANRLTFDMEARLLFILEHVPTSSYARNLTWFVHRYLGTPESETLFSDIVRYVCGVCHPSNAVLASNIVQRYVFLGGLFRYIRSQVVAANVKLALFFDWLFYDARVDNIMNIEPGVLILARSVDKYGYLTASFVEFLSFVADAYCPPLAYDVRAGIAAAMRDAVEKGVVSSLAPVYEHPRVDQLTRRYMYQLFPQLVPPPPLSAAAALHTADADDNGNADAGGGDEVGGADSAANGQPQFGGEADSTKRSVAPDVAKFVSIVPPKDIAKIIAALNSVHRSSPTPTPMPTPAPAPTSAGADAQQLGSIVDPKSLDPVSRMFHDEAAASNGDEQLTDVSGAEEDIDDSDEDAALLINSAAEDDELDVSAALKDPSLWLFGSTLSDFLDKMKDAADAPEDASLPQLGEAAKDIINMFAQSEASVQAVATVLSHALAQLGFEDVETNAELEACGEGDNAEHDVMNYVFAAIAGYMPADTSVGTGSGGSVQPATGWARCVDLLARLTRRAIDVGFRWLLYSIMDARRPHFYRLYVAQYSAAAAAQPPPLRAALSRDMRTLQEQFPALFYTALPLVYEAFPGAVTGNRGIVQAVVAMIDQPQVHRLSVLLTQSKLRLFGTHAAQVVGDTMDSADAFEQVCLWQLLAAEVSGDSATIDMLARGLLLARQLDPVANSEAASGLMAVLRSVRPRMPTFIVLLKYVGEVADDDDAAAARLDFCCCVLTTWMRADRAALFGLLPRLPRVDRERIVVWWKTHFGFEKYAAEIDEACEAKATAAEAVISAPASAPMSPSAVLELTADEVQFDRYLYDDDNGNDGRSKSRLLADASSVRDQDDDEVIAGVLGIGSSESSVSGDTPVAEEQDAPIAAYGPVTEDVSVAESGRGTKRQRSPTLMHSLSPSKAEKTADMLVSKASKISKVEAADARRVTRSLRSNAKQTTAVPVAPAAKRGRRAKANKRPRRNVITSDDDDDNEDEDNDDDNDDKADAKENDAANGNDSGEDDESATSDNGLSTDSSLTSNSSPLVSSSEDDY</sequence>
<accession>A0ACC1IJ21</accession>
<comment type="caution">
    <text evidence="1">The sequence shown here is derived from an EMBL/GenBank/DDBJ whole genome shotgun (WGS) entry which is preliminary data.</text>
</comment>
<evidence type="ECO:0000313" key="1">
    <source>
        <dbReference type="EMBL" id="KAJ1894103.1"/>
    </source>
</evidence>
<evidence type="ECO:0000313" key="2">
    <source>
        <dbReference type="Proteomes" id="UP001150581"/>
    </source>
</evidence>
<keyword evidence="2" id="KW-1185">Reference proteome</keyword>
<organism evidence="1 2">
    <name type="scientific">Kickxella alabastrina</name>
    <dbReference type="NCBI Taxonomy" id="61397"/>
    <lineage>
        <taxon>Eukaryota</taxon>
        <taxon>Fungi</taxon>
        <taxon>Fungi incertae sedis</taxon>
        <taxon>Zoopagomycota</taxon>
        <taxon>Kickxellomycotina</taxon>
        <taxon>Kickxellomycetes</taxon>
        <taxon>Kickxellales</taxon>
        <taxon>Kickxellaceae</taxon>
        <taxon>Kickxella</taxon>
    </lineage>
</organism>
<protein>
    <submittedName>
        <fullName evidence="1">Uncharacterized protein</fullName>
    </submittedName>
</protein>
<gene>
    <name evidence="1" type="ORF">LPJ66_005385</name>
</gene>
<proteinExistence type="predicted"/>
<reference evidence="1" key="1">
    <citation type="submission" date="2022-07" db="EMBL/GenBank/DDBJ databases">
        <title>Phylogenomic reconstructions and comparative analyses of Kickxellomycotina fungi.</title>
        <authorList>
            <person name="Reynolds N.K."/>
            <person name="Stajich J.E."/>
            <person name="Barry K."/>
            <person name="Grigoriev I.V."/>
            <person name="Crous P."/>
            <person name="Smith M.E."/>
        </authorList>
    </citation>
    <scope>NUCLEOTIDE SEQUENCE</scope>
    <source>
        <strain evidence="1">Benny 63K</strain>
    </source>
</reference>